<dbReference type="InterPro" id="IPR041459">
    <property type="entry name" value="MPTase-PolyVal"/>
</dbReference>
<name>A0A2J0YWY1_RHIML</name>
<accession>A0A2J0YWY1</accession>
<dbReference type="Proteomes" id="UP000231987">
    <property type="component" value="Unassembled WGS sequence"/>
</dbReference>
<feature type="domain" description="Polyvalent protein metallopeptidase" evidence="2">
    <location>
        <begin position="162"/>
        <end position="288"/>
    </location>
</feature>
<organism evidence="3 4">
    <name type="scientific">Rhizobium meliloti</name>
    <name type="common">Ensifer meliloti</name>
    <name type="synonym">Sinorhizobium meliloti</name>
    <dbReference type="NCBI Taxonomy" id="382"/>
    <lineage>
        <taxon>Bacteria</taxon>
        <taxon>Pseudomonadati</taxon>
        <taxon>Pseudomonadota</taxon>
        <taxon>Alphaproteobacteria</taxon>
        <taxon>Hyphomicrobiales</taxon>
        <taxon>Rhizobiaceae</taxon>
        <taxon>Sinorhizobium/Ensifer group</taxon>
        <taxon>Sinorhizobium</taxon>
    </lineage>
</organism>
<dbReference type="GO" id="GO:0003697">
    <property type="term" value="F:single-stranded DNA binding"/>
    <property type="evidence" value="ECO:0007669"/>
    <property type="project" value="InterPro"/>
</dbReference>
<dbReference type="AlphaFoldDB" id="A0A2J0YWY1"/>
<gene>
    <name evidence="3" type="ORF">CEJ86_24785</name>
</gene>
<dbReference type="InterPro" id="IPR017113">
    <property type="entry name" value="Antirestriction_ArdC"/>
</dbReference>
<sequence length="315" mass="35122">MTSKARKPTSAVRRPDKDVYQRITDKIVEQLEAGVRPWHQPWGANGCATRPRRHNGVPYRGINTVLLWMEAAANGYGSPFWMTYKQSQELGGQVRKGEKSTLVVYAGAVERTEEDENGEDLERRIPFLKGYCVFNCDQIDGLPDQFKPTPVVLPTPKERFTHADEFFQHTGAEIRFGGNRAFYSPADDFIGMPVFEAFESPESYVSVLAHETAHWTKHPTRLDRDFGRKAWGDEGYAIEELVAEISSAMLCADLGIEDKPREDHAAYISSWLKVLKNEKRAVFQAAAHAERAVAFLHGLQPGASSKAGAPLAAAA</sequence>
<protein>
    <submittedName>
        <fullName evidence="3">Antirestriction protein</fullName>
    </submittedName>
</protein>
<evidence type="ECO:0000259" key="1">
    <source>
        <dbReference type="Pfam" id="PF08401"/>
    </source>
</evidence>
<dbReference type="EMBL" id="NJGD01000014">
    <property type="protein sequence ID" value="PJR12796.1"/>
    <property type="molecule type" value="Genomic_DNA"/>
</dbReference>
<proteinExistence type="predicted"/>
<dbReference type="Pfam" id="PF18818">
    <property type="entry name" value="MPTase-PolyVal"/>
    <property type="match status" value="1"/>
</dbReference>
<feature type="domain" description="N-terminal" evidence="1">
    <location>
        <begin position="17"/>
        <end position="134"/>
    </location>
</feature>
<dbReference type="PIRSF" id="PIRSF037112">
    <property type="entry name" value="Antirestriction_ArdC"/>
    <property type="match status" value="1"/>
</dbReference>
<comment type="caution">
    <text evidence="3">The sequence shown here is derived from an EMBL/GenBank/DDBJ whole genome shotgun (WGS) entry which is preliminary data.</text>
</comment>
<dbReference type="InterPro" id="IPR013610">
    <property type="entry name" value="ArdC_N"/>
</dbReference>
<reference evidence="3 4" key="1">
    <citation type="submission" date="2017-06" db="EMBL/GenBank/DDBJ databases">
        <title>Ensifer strains isolated from leguminous trees and herbs display diverse denitrification phenotypes with some acting as strong N2O sinks.</title>
        <authorList>
            <person name="Woliy K."/>
            <person name="Mania D."/>
            <person name="Bakken L.R."/>
            <person name="Frostegard A."/>
        </authorList>
    </citation>
    <scope>NUCLEOTIDE SEQUENCE [LARGE SCALE GENOMIC DNA]</scope>
    <source>
        <strain evidence="3 4">AC50a</strain>
    </source>
</reference>
<dbReference type="RefSeq" id="WP_100673849.1">
    <property type="nucleotide sequence ID" value="NZ_NJGD01000014.1"/>
</dbReference>
<evidence type="ECO:0000259" key="2">
    <source>
        <dbReference type="Pfam" id="PF18818"/>
    </source>
</evidence>
<dbReference type="Pfam" id="PF08401">
    <property type="entry name" value="ArdcN"/>
    <property type="match status" value="1"/>
</dbReference>
<evidence type="ECO:0000313" key="3">
    <source>
        <dbReference type="EMBL" id="PJR12796.1"/>
    </source>
</evidence>
<evidence type="ECO:0000313" key="4">
    <source>
        <dbReference type="Proteomes" id="UP000231987"/>
    </source>
</evidence>